<dbReference type="InterPro" id="IPR004710">
    <property type="entry name" value="Bilac:Na_transpt"/>
</dbReference>
<dbReference type="PANTHER" id="PTHR10361">
    <property type="entry name" value="SODIUM-BILE ACID COTRANSPORTER"/>
    <property type="match status" value="1"/>
</dbReference>
<dbReference type="InterPro" id="IPR038770">
    <property type="entry name" value="Na+/solute_symporter_sf"/>
</dbReference>
<dbReference type="EMBL" id="FNFH01000003">
    <property type="protein sequence ID" value="SDK11466.1"/>
    <property type="molecule type" value="Genomic_DNA"/>
</dbReference>
<accession>A0A1G8Z8P6</accession>
<gene>
    <name evidence="6" type="ORF">SAMN05216212_1519</name>
</gene>
<feature type="transmembrane region" description="Helical" evidence="5">
    <location>
        <begin position="40"/>
        <end position="63"/>
    </location>
</feature>
<keyword evidence="3 5" id="KW-1133">Transmembrane helix</keyword>
<name>A0A1G8Z8P6_9GAMM</name>
<evidence type="ECO:0000256" key="5">
    <source>
        <dbReference type="SAM" id="Phobius"/>
    </source>
</evidence>
<sequence length="296" mass="31230">MVSSVFSQLVLPICLFVIMFGMGLALTPGDFTRVARYPRAAFLGTFGQMVMLPLAGFAIAFLLMPTPALAVGLVLLAACPGGTTSNLVAYLARADLALSISLTAISSVLTIFTIPLIAALALAAFTDTQSAVAIPAERMIKILMLITLLPVGLGMLLRAHALRLARWLEPKINLFGALFLVFLIVVIIAQQGEGFIGQLRSSGPATLLLNGSMVVAGYLTARLAHLNADQATSITIEIGIQNSTMAILVATTLLQAPAMAVPAAVYSLVMYVSGGIIVGIRRWQLRQRALPQVATQ</sequence>
<evidence type="ECO:0000313" key="7">
    <source>
        <dbReference type="Proteomes" id="UP000199305"/>
    </source>
</evidence>
<dbReference type="Gene3D" id="1.20.1530.20">
    <property type="match status" value="1"/>
</dbReference>
<feature type="transmembrane region" description="Helical" evidence="5">
    <location>
        <begin position="104"/>
        <end position="126"/>
    </location>
</feature>
<feature type="transmembrane region" description="Helical" evidence="5">
    <location>
        <begin position="172"/>
        <end position="190"/>
    </location>
</feature>
<evidence type="ECO:0000313" key="6">
    <source>
        <dbReference type="EMBL" id="SDK11466.1"/>
    </source>
</evidence>
<dbReference type="InterPro" id="IPR002657">
    <property type="entry name" value="BilAc:Na_symport/Acr3"/>
</dbReference>
<dbReference type="GO" id="GO:0016020">
    <property type="term" value="C:membrane"/>
    <property type="evidence" value="ECO:0007669"/>
    <property type="project" value="UniProtKB-SubCell"/>
</dbReference>
<protein>
    <submittedName>
        <fullName evidence="6">Bile acid:Na+ symporter, BASS family</fullName>
    </submittedName>
</protein>
<dbReference type="PANTHER" id="PTHR10361:SF24">
    <property type="entry name" value="P3 PROTEIN"/>
    <property type="match status" value="1"/>
</dbReference>
<dbReference type="OrthoDB" id="9806785at2"/>
<keyword evidence="4 5" id="KW-0472">Membrane</keyword>
<feature type="transmembrane region" description="Helical" evidence="5">
    <location>
        <begin position="69"/>
        <end position="92"/>
    </location>
</feature>
<evidence type="ECO:0000256" key="4">
    <source>
        <dbReference type="ARBA" id="ARBA00023136"/>
    </source>
</evidence>
<dbReference type="RefSeq" id="WP_091511291.1">
    <property type="nucleotide sequence ID" value="NZ_FNFH01000003.1"/>
</dbReference>
<keyword evidence="7" id="KW-1185">Reference proteome</keyword>
<keyword evidence="2 5" id="KW-0812">Transmembrane</keyword>
<feature type="transmembrane region" description="Helical" evidence="5">
    <location>
        <begin position="260"/>
        <end position="280"/>
    </location>
</feature>
<dbReference type="Pfam" id="PF01758">
    <property type="entry name" value="SBF"/>
    <property type="match status" value="1"/>
</dbReference>
<feature type="transmembrane region" description="Helical" evidence="5">
    <location>
        <begin position="138"/>
        <end position="160"/>
    </location>
</feature>
<evidence type="ECO:0000256" key="3">
    <source>
        <dbReference type="ARBA" id="ARBA00022989"/>
    </source>
</evidence>
<reference evidence="7" key="1">
    <citation type="submission" date="2016-10" db="EMBL/GenBank/DDBJ databases">
        <authorList>
            <person name="Varghese N."/>
            <person name="Submissions S."/>
        </authorList>
    </citation>
    <scope>NUCLEOTIDE SEQUENCE [LARGE SCALE GENOMIC DNA]</scope>
    <source>
        <strain evidence="7">CGMCC 1.10658</strain>
    </source>
</reference>
<dbReference type="AlphaFoldDB" id="A0A1G8Z8P6"/>
<evidence type="ECO:0000256" key="2">
    <source>
        <dbReference type="ARBA" id="ARBA00022692"/>
    </source>
</evidence>
<feature type="transmembrane region" description="Helical" evidence="5">
    <location>
        <begin position="6"/>
        <end position="28"/>
    </location>
</feature>
<evidence type="ECO:0000256" key="1">
    <source>
        <dbReference type="ARBA" id="ARBA00004141"/>
    </source>
</evidence>
<proteinExistence type="predicted"/>
<comment type="subcellular location">
    <subcellularLocation>
        <location evidence="1">Membrane</location>
        <topology evidence="1">Multi-pass membrane protein</topology>
    </subcellularLocation>
</comment>
<organism evidence="6 7">
    <name type="scientific">Microbulbifer yueqingensis</name>
    <dbReference type="NCBI Taxonomy" id="658219"/>
    <lineage>
        <taxon>Bacteria</taxon>
        <taxon>Pseudomonadati</taxon>
        <taxon>Pseudomonadota</taxon>
        <taxon>Gammaproteobacteria</taxon>
        <taxon>Cellvibrionales</taxon>
        <taxon>Microbulbiferaceae</taxon>
        <taxon>Microbulbifer</taxon>
    </lineage>
</organism>
<dbReference type="Proteomes" id="UP000199305">
    <property type="component" value="Unassembled WGS sequence"/>
</dbReference>